<evidence type="ECO:0000256" key="8">
    <source>
        <dbReference type="ARBA" id="ARBA00023306"/>
    </source>
</evidence>
<organism evidence="11 12">
    <name type="scientific">Aromatoleum petrolei</name>
    <dbReference type="NCBI Taxonomy" id="76116"/>
    <lineage>
        <taxon>Bacteria</taxon>
        <taxon>Pseudomonadati</taxon>
        <taxon>Pseudomonadota</taxon>
        <taxon>Betaproteobacteria</taxon>
        <taxon>Rhodocyclales</taxon>
        <taxon>Rhodocyclaceae</taxon>
        <taxon>Aromatoleum</taxon>
    </lineage>
</organism>
<evidence type="ECO:0000313" key="12">
    <source>
        <dbReference type="Proteomes" id="UP000652074"/>
    </source>
</evidence>
<dbReference type="PROSITE" id="PS51779">
    <property type="entry name" value="POTRA"/>
    <property type="match status" value="1"/>
</dbReference>
<dbReference type="InterPro" id="IPR045335">
    <property type="entry name" value="FtsQ_C_sf"/>
</dbReference>
<dbReference type="EMBL" id="WTVR01000004">
    <property type="protein sequence ID" value="NMF87489.1"/>
    <property type="molecule type" value="Genomic_DNA"/>
</dbReference>
<comment type="similarity">
    <text evidence="9">Belongs to the FtsQ/DivIB family. FtsQ subfamily.</text>
</comment>
<dbReference type="InterPro" id="IPR005548">
    <property type="entry name" value="Cell_div_FtsQ/DivIB_C"/>
</dbReference>
<dbReference type="RefSeq" id="WP_169204922.1">
    <property type="nucleotide sequence ID" value="NZ_CP059560.1"/>
</dbReference>
<proteinExistence type="inferred from homology"/>
<dbReference type="Proteomes" id="UP000652074">
    <property type="component" value="Unassembled WGS sequence"/>
</dbReference>
<comment type="caution">
    <text evidence="11">The sequence shown here is derived from an EMBL/GenBank/DDBJ whole genome shotgun (WGS) entry which is preliminary data.</text>
</comment>
<evidence type="ECO:0000256" key="1">
    <source>
        <dbReference type="ARBA" id="ARBA00004370"/>
    </source>
</evidence>
<name>A0ABX1MN66_9RHOO</name>
<dbReference type="Pfam" id="PF03799">
    <property type="entry name" value="FtsQ_DivIB_C"/>
    <property type="match status" value="1"/>
</dbReference>
<evidence type="ECO:0000256" key="4">
    <source>
        <dbReference type="ARBA" id="ARBA00022618"/>
    </source>
</evidence>
<evidence type="ECO:0000256" key="2">
    <source>
        <dbReference type="ARBA" id="ARBA00022475"/>
    </source>
</evidence>
<dbReference type="Gene3D" id="3.10.20.310">
    <property type="entry name" value="membrane protein fhac"/>
    <property type="match status" value="1"/>
</dbReference>
<keyword evidence="7 9" id="KW-0472">Membrane</keyword>
<accession>A0ABX1MN66</accession>
<dbReference type="InterPro" id="IPR034746">
    <property type="entry name" value="POTRA"/>
</dbReference>
<evidence type="ECO:0000256" key="5">
    <source>
        <dbReference type="ARBA" id="ARBA00022692"/>
    </source>
</evidence>
<keyword evidence="8 9" id="KW-0131">Cell cycle</keyword>
<keyword evidence="3 9" id="KW-0997">Cell inner membrane</keyword>
<protein>
    <recommendedName>
        <fullName evidence="9">Cell division protein FtsQ</fullName>
    </recommendedName>
</protein>
<sequence length="282" mass="31263">MPALADFRLPSPLAARGLSGTSRMPGRAHEREGVWHRPAVLNLFSDLLMLFAAVVIGYAFVAWFLSRPLFPLREVVVLTPPAQVTTEQLEYVARSAIRGNFFSVDLEGVRETFEKLPWVRRAEVRRRWPDVLELRLEEHQAAAYWTVSESGDSQLVNRHGEVFVAASNGDMPSFSGPQGSAAYIQAKHREFSAALEPLGRRLVGLALSAREAWQLKLDDGMVIMLGRDQEKAPIGERLGRFVSAWPQAKEKVGVQVAVADLRYPSGFALTPVGDFKAAKGKQ</sequence>
<keyword evidence="4 9" id="KW-0132">Cell division</keyword>
<reference evidence="11 12" key="1">
    <citation type="submission" date="2019-12" db="EMBL/GenBank/DDBJ databases">
        <title>Comparative genomics gives insights into the taxonomy of the Azoarcus-Aromatoleum group and reveals separate origins of nif in the plant-associated Azoarcus and non-plant-associated Aromatoleum sub-groups.</title>
        <authorList>
            <person name="Lafos M."/>
            <person name="Maluk M."/>
            <person name="Batista M."/>
            <person name="Junghare M."/>
            <person name="Carmona M."/>
            <person name="Faoro H."/>
            <person name="Cruz L.M."/>
            <person name="Battistoni F."/>
            <person name="De Souza E."/>
            <person name="Pedrosa F."/>
            <person name="Chen W.-M."/>
            <person name="Poole P.S."/>
            <person name="Dixon R.A."/>
            <person name="James E.K."/>
        </authorList>
    </citation>
    <scope>NUCLEOTIDE SEQUENCE [LARGE SCALE GENOMIC DNA]</scope>
    <source>
        <strain evidence="11 12">ToN1</strain>
    </source>
</reference>
<keyword evidence="5 9" id="KW-0812">Transmembrane</keyword>
<keyword evidence="2 9" id="KW-1003">Cell membrane</keyword>
<feature type="transmembrane region" description="Helical" evidence="9">
    <location>
        <begin position="47"/>
        <end position="65"/>
    </location>
</feature>
<comment type="subunit">
    <text evidence="9">Part of a complex composed of FtsB, FtsL and FtsQ.</text>
</comment>
<evidence type="ECO:0000259" key="10">
    <source>
        <dbReference type="PROSITE" id="PS51779"/>
    </source>
</evidence>
<dbReference type="PANTHER" id="PTHR35851">
    <property type="entry name" value="CELL DIVISION PROTEIN FTSQ"/>
    <property type="match status" value="1"/>
</dbReference>
<evidence type="ECO:0000256" key="9">
    <source>
        <dbReference type="HAMAP-Rule" id="MF_00911"/>
    </source>
</evidence>
<keyword evidence="6 9" id="KW-1133">Transmembrane helix</keyword>
<comment type="subcellular location">
    <subcellularLocation>
        <location evidence="9">Cell inner membrane</location>
        <topology evidence="9">Single-pass type II membrane protein</topology>
    </subcellularLocation>
    <subcellularLocation>
        <location evidence="1">Membrane</location>
    </subcellularLocation>
    <text evidence="9">Localizes to the division septum.</text>
</comment>
<evidence type="ECO:0000313" key="11">
    <source>
        <dbReference type="EMBL" id="NMF87489.1"/>
    </source>
</evidence>
<evidence type="ECO:0000256" key="3">
    <source>
        <dbReference type="ARBA" id="ARBA00022519"/>
    </source>
</evidence>
<dbReference type="InterPro" id="IPR013685">
    <property type="entry name" value="POTRA_FtsQ_type"/>
</dbReference>
<feature type="domain" description="POTRA" evidence="10">
    <location>
        <begin position="70"/>
        <end position="139"/>
    </location>
</feature>
<dbReference type="Pfam" id="PF08478">
    <property type="entry name" value="POTRA_1"/>
    <property type="match status" value="1"/>
</dbReference>
<evidence type="ECO:0000256" key="6">
    <source>
        <dbReference type="ARBA" id="ARBA00022989"/>
    </source>
</evidence>
<gene>
    <name evidence="9" type="primary">ftsQ</name>
    <name evidence="11" type="ORF">GPA26_03240</name>
</gene>
<evidence type="ECO:0000256" key="7">
    <source>
        <dbReference type="ARBA" id="ARBA00023136"/>
    </source>
</evidence>
<dbReference type="HAMAP" id="MF_00911">
    <property type="entry name" value="FtsQ_subfam"/>
    <property type="match status" value="1"/>
</dbReference>
<dbReference type="PANTHER" id="PTHR35851:SF1">
    <property type="entry name" value="CELL DIVISION PROTEIN FTSQ"/>
    <property type="match status" value="1"/>
</dbReference>
<comment type="function">
    <text evidence="9">Essential cell division protein. May link together the upstream cell division proteins, which are predominantly cytoplasmic, with the downstream cell division proteins, which are predominantly periplasmic. May control correct divisome assembly.</text>
</comment>
<keyword evidence="12" id="KW-1185">Reference proteome</keyword>
<dbReference type="Gene3D" id="3.40.50.11690">
    <property type="entry name" value="Cell division protein FtsQ/DivIB"/>
    <property type="match status" value="1"/>
</dbReference>
<dbReference type="InterPro" id="IPR026579">
    <property type="entry name" value="FtsQ"/>
</dbReference>